<keyword evidence="4" id="KW-0963">Cytoplasm</keyword>
<name>A0ABP0BKZ9_9PEZI</name>
<dbReference type="PROSITE" id="PS50077">
    <property type="entry name" value="HEAT_REPEAT"/>
    <property type="match status" value="1"/>
</dbReference>
<keyword evidence="3" id="KW-0813">Transport</keyword>
<reference evidence="11 12" key="1">
    <citation type="submission" date="2024-01" db="EMBL/GenBank/DDBJ databases">
        <authorList>
            <person name="Allen C."/>
            <person name="Tagirdzhanova G."/>
        </authorList>
    </citation>
    <scope>NUCLEOTIDE SEQUENCE [LARGE SCALE GENOMIC DNA]</scope>
</reference>
<sequence length="1156" mass="125143">MDGQKLASLLQESQIPDTARIKAITAELQKNYYAHPQSLLLLIEIVCTHSDAGVRQQAAVQAARLVQRHWKAPTADQKASVRKHLMEATLAEQNLKCRHSDAHLVAAIATIDCEDGEWPDLLPALFTLATDTASVARREIGSYILYSTLEANPLIYRDYIAKLLQLFAELIKDPGSADVQINTVLSIGALLLLIDNDDDDDKEAAAFVRAVHDLVPQISVVLKNCVDAGDDDKIQQVFDVLQQFLVYDPAFIGNHLKSLVQFMLDLSLNRDLDDEVRIQALSFLTQTVHYRRLKIQAMRDVPAQLVVKSIEILTEIGDDEAFDEENPGHLALSLLDALSSELPQRMVIVPVLDEFPKYAASSDPAQRKAAILALGNCAEGAPDFINTQLKSILPVVIQLLNDSNSVVRHASLVGLTALADEMPDGLAVEHDAILTALVKNLQAAMAAAAADPTNRTNNHVLRAVCGSFDSLANGLSAEKSAVLRQYALQLIEPMGQLLGHPDTRVKIAAAGAVGAIAETLDDAFAPYFNKTMTALGLYVAAEASTVSSESSNNGNGGSSSSSSGGGNDHLQLRSAVLDAIGRIALAVGAETFQPYVVDLMKTSEANLKLDDDRLKESSFIFWANMSKVYGREFKPFLSGVLNALLEALEGGDDDIPLQLTEEEKAIIKAGGLTGIRTKDGGKTIVIPGLGGDDNDDNDDDDDDIISDNDDNDDDDDEDAWAGMDSEAEEKEVAIEVLADVLANACGEEEMQKFLEKAVSTANSLLDHHYGGVRKAAAGLLWRSYARVWQLTEQSTGVKWQPGFPPPQPPTPLLAKLAEMVVKPTLKVWIEESERDVVTDINRNLAVTLQTCGPTILAQENAVQEIVTVLVQLITRTHPSQQDEGEDDGPGYDDASGSGAAGGEHSEYDWAVVETAMDVVAALGSALGPAFGELWKIFEKPLTHSAGANESNERCAAVGTIAVCVKGMGGAAVTPYTMSLLRLLGHRLSDEDRETKSNAAFAVGLVASLSTDTKTCQAAYPHVLEKLEQLLGSDAEPGVRLHDNAASAVCRMITAHPDWVPIDEYLPVVVERLPLKEDFEENQPIYSCIYHLYEHNEPTVQQLTPQLLNIFAKVLSPPEEQLDDETRALLRRTVQLLHGARPELFAGQDALLKLAQA</sequence>
<feature type="region of interest" description="Disordered" evidence="9">
    <location>
        <begin position="877"/>
        <end position="903"/>
    </location>
</feature>
<dbReference type="InterPro" id="IPR016024">
    <property type="entry name" value="ARM-type_fold"/>
</dbReference>
<feature type="region of interest" description="Disordered" evidence="9">
    <location>
        <begin position="547"/>
        <end position="566"/>
    </location>
</feature>
<dbReference type="InterPro" id="IPR057672">
    <property type="entry name" value="TPR_IPO4/5"/>
</dbReference>
<comment type="caution">
    <text evidence="11">The sequence shown here is derived from an EMBL/GenBank/DDBJ whole genome shotgun (WGS) entry which is preliminary data.</text>
</comment>
<accession>A0ABP0BKZ9</accession>
<evidence type="ECO:0000256" key="2">
    <source>
        <dbReference type="ARBA" id="ARBA00004496"/>
    </source>
</evidence>
<comment type="subcellular location">
    <subcellularLocation>
        <location evidence="2">Cytoplasm</location>
    </subcellularLocation>
    <subcellularLocation>
        <location evidence="1">Nucleus</location>
    </subcellularLocation>
</comment>
<evidence type="ECO:0000256" key="3">
    <source>
        <dbReference type="ARBA" id="ARBA00022448"/>
    </source>
</evidence>
<dbReference type="Pfam" id="PF13513">
    <property type="entry name" value="HEAT_EZ"/>
    <property type="match status" value="1"/>
</dbReference>
<dbReference type="Gene3D" id="1.25.10.10">
    <property type="entry name" value="Leucine-rich Repeat Variant"/>
    <property type="match status" value="2"/>
</dbReference>
<dbReference type="InterPro" id="IPR011989">
    <property type="entry name" value="ARM-like"/>
</dbReference>
<feature type="compositionally biased region" description="Low complexity" evidence="9">
    <location>
        <begin position="547"/>
        <end position="562"/>
    </location>
</feature>
<evidence type="ECO:0000313" key="11">
    <source>
        <dbReference type="EMBL" id="CAK7220315.1"/>
    </source>
</evidence>
<organism evidence="11 12">
    <name type="scientific">Sporothrix curviconia</name>
    <dbReference type="NCBI Taxonomy" id="1260050"/>
    <lineage>
        <taxon>Eukaryota</taxon>
        <taxon>Fungi</taxon>
        <taxon>Dikarya</taxon>
        <taxon>Ascomycota</taxon>
        <taxon>Pezizomycotina</taxon>
        <taxon>Sordariomycetes</taxon>
        <taxon>Sordariomycetidae</taxon>
        <taxon>Ophiostomatales</taxon>
        <taxon>Ophiostomataceae</taxon>
        <taxon>Sporothrix</taxon>
    </lineage>
</organism>
<evidence type="ECO:0000256" key="5">
    <source>
        <dbReference type="ARBA" id="ARBA00022737"/>
    </source>
</evidence>
<feature type="repeat" description="HEAT" evidence="8">
    <location>
        <begin position="392"/>
        <end position="430"/>
    </location>
</feature>
<evidence type="ECO:0000256" key="4">
    <source>
        <dbReference type="ARBA" id="ARBA00022490"/>
    </source>
</evidence>
<dbReference type="SUPFAM" id="SSF48371">
    <property type="entry name" value="ARM repeat"/>
    <property type="match status" value="2"/>
</dbReference>
<keyword evidence="5" id="KW-0677">Repeat</keyword>
<feature type="region of interest" description="Disordered" evidence="9">
    <location>
        <begin position="686"/>
        <end position="720"/>
    </location>
</feature>
<keyword evidence="7" id="KW-0539">Nucleus</keyword>
<feature type="domain" description="Importin N-terminal" evidence="10">
    <location>
        <begin position="24"/>
        <end position="91"/>
    </location>
</feature>
<dbReference type="Proteomes" id="UP001642405">
    <property type="component" value="Unassembled WGS sequence"/>
</dbReference>
<dbReference type="Pfam" id="PF03810">
    <property type="entry name" value="IBN_N"/>
    <property type="match status" value="1"/>
</dbReference>
<evidence type="ECO:0000259" key="10">
    <source>
        <dbReference type="PROSITE" id="PS50166"/>
    </source>
</evidence>
<evidence type="ECO:0000313" key="12">
    <source>
        <dbReference type="Proteomes" id="UP001642405"/>
    </source>
</evidence>
<dbReference type="PROSITE" id="PS50166">
    <property type="entry name" value="IMPORTIN_B_NT"/>
    <property type="match status" value="1"/>
</dbReference>
<dbReference type="Pfam" id="PF25780">
    <property type="entry name" value="TPR_IPO5"/>
    <property type="match status" value="1"/>
</dbReference>
<dbReference type="InterPro" id="IPR001494">
    <property type="entry name" value="Importin-beta_N"/>
</dbReference>
<evidence type="ECO:0000256" key="8">
    <source>
        <dbReference type="PROSITE-ProRule" id="PRU00103"/>
    </source>
</evidence>
<dbReference type="SMART" id="SM01349">
    <property type="entry name" value="TOG"/>
    <property type="match status" value="1"/>
</dbReference>
<dbReference type="InterPro" id="IPR034085">
    <property type="entry name" value="TOG"/>
</dbReference>
<dbReference type="PANTHER" id="PTHR10527">
    <property type="entry name" value="IMPORTIN BETA"/>
    <property type="match status" value="1"/>
</dbReference>
<dbReference type="EMBL" id="CAWUHB010000019">
    <property type="protein sequence ID" value="CAK7220315.1"/>
    <property type="molecule type" value="Genomic_DNA"/>
</dbReference>
<dbReference type="InterPro" id="IPR040122">
    <property type="entry name" value="Importin_beta"/>
</dbReference>
<evidence type="ECO:0000256" key="1">
    <source>
        <dbReference type="ARBA" id="ARBA00004123"/>
    </source>
</evidence>
<evidence type="ECO:0000256" key="6">
    <source>
        <dbReference type="ARBA" id="ARBA00022927"/>
    </source>
</evidence>
<keyword evidence="6" id="KW-0653">Protein transport</keyword>
<dbReference type="InterPro" id="IPR021133">
    <property type="entry name" value="HEAT_type_2"/>
</dbReference>
<gene>
    <name evidence="11" type="ORF">SCUCBS95973_004117</name>
</gene>
<evidence type="ECO:0000256" key="7">
    <source>
        <dbReference type="ARBA" id="ARBA00023242"/>
    </source>
</evidence>
<evidence type="ECO:0000256" key="9">
    <source>
        <dbReference type="SAM" id="MobiDB-lite"/>
    </source>
</evidence>
<feature type="compositionally biased region" description="Acidic residues" evidence="9">
    <location>
        <begin position="692"/>
        <end position="720"/>
    </location>
</feature>
<proteinExistence type="predicted"/>
<dbReference type="SMART" id="SM00913">
    <property type="entry name" value="IBN_N"/>
    <property type="match status" value="1"/>
</dbReference>
<keyword evidence="12" id="KW-1185">Reference proteome</keyword>
<protein>
    <recommendedName>
        <fullName evidence="10">Importin N-terminal domain-containing protein</fullName>
    </recommendedName>
</protein>